<feature type="domain" description="Sarcoglycan alpha/epsilon second" evidence="4">
    <location>
        <begin position="198"/>
        <end position="321"/>
    </location>
</feature>
<accession>A0A4Y7LNG6</accession>
<evidence type="ECO:0000259" key="4">
    <source>
        <dbReference type="Pfam" id="PF20989"/>
    </source>
</evidence>
<feature type="compositionally biased region" description="Polar residues" evidence="1">
    <location>
        <begin position="508"/>
        <end position="531"/>
    </location>
</feature>
<proteinExistence type="evidence at transcript level"/>
<evidence type="ECO:0000256" key="1">
    <source>
        <dbReference type="SAM" id="MobiDB-lite"/>
    </source>
</evidence>
<feature type="region of interest" description="Disordered" evidence="1">
    <location>
        <begin position="508"/>
        <end position="548"/>
    </location>
</feature>
<dbReference type="GO" id="GO:0016012">
    <property type="term" value="C:sarcoglycan complex"/>
    <property type="evidence" value="ECO:0007669"/>
    <property type="project" value="InterPro"/>
</dbReference>
<name>A0A4Y7LNG6_9CRUS</name>
<dbReference type="Pfam" id="PF20989">
    <property type="entry name" value="Sarcoglycan_2_C"/>
    <property type="match status" value="1"/>
</dbReference>
<protein>
    <submittedName>
        <fullName evidence="5">EOG090X04W0</fullName>
    </submittedName>
</protein>
<dbReference type="InterPro" id="IPR008908">
    <property type="entry name" value="Sarcoglycan_alpha/epsilon"/>
</dbReference>
<dbReference type="Pfam" id="PF05510">
    <property type="entry name" value="Sarcoglycan_2"/>
    <property type="match status" value="1"/>
</dbReference>
<evidence type="ECO:0000313" key="5">
    <source>
        <dbReference type="EMBL" id="SVE69756.1"/>
    </source>
</evidence>
<dbReference type="InterPro" id="IPR048346">
    <property type="entry name" value="Sarcoglycan_N"/>
</dbReference>
<feature type="domain" description="Sarcoglycan alpha/epsilon N-terminal" evidence="3">
    <location>
        <begin position="102"/>
        <end position="189"/>
    </location>
</feature>
<feature type="transmembrane region" description="Helical" evidence="2">
    <location>
        <begin position="372"/>
        <end position="395"/>
    </location>
</feature>
<keyword evidence="2" id="KW-1133">Transmembrane helix</keyword>
<sequence length="548" mass="61177">MPDSVKEKNKDWVTADIGYTTWVLNFACMVSRLGPKSYEKQVFRLISEADFIEEDDLKIDYDTNNGNITCYYSPTLDSIELIIICVLLISPSLPLCSADLFQVQTDEVFMIPLSPQWFNLSSAGVVYEYAASLHGLPDLPKWVQLVYNPTLKMGFLFGTPPNDADYIKLDLVASNQLTYESKSKDIALEVYPKQDPAERRVKLKIHNLNVEHLMDERYQTRLLDVFRSTLWPDCAADLHFVELYSALSAGGRRPARLADGEGVIVTLGSHAEFSETMRELEREVSPLWPFKNCPRDFKKTSAERHFRSKGILIDWCSFKLVPQNSSLIVSTTPISNEIPSSTASSPVTDYESQTSPPAKWETPNRSYLEEGVVAIFLPIVLLLILAGLLTAILGVHPEGAETEEGQLYESVFEELPFLKAKAEVKQIVSSLHHKDNISSLSRRNEPKGNESLILPQQQPIESATPSLNRLTNKRTATLQHEAASNVSSSARGSIDSPFLLLSGNSSHCPTPVSTLSRNTTMQRSTLSGSQRPQPPPYTGTLPRTLNRN</sequence>
<dbReference type="PANTHER" id="PTHR10132">
    <property type="entry name" value="ALPHA-/EPSILON-SARCOGLYCAN FAMILY MEMBER"/>
    <property type="match status" value="1"/>
</dbReference>
<keyword evidence="2" id="KW-0472">Membrane</keyword>
<organism evidence="5">
    <name type="scientific">Eubosmina coregoni</name>
    <dbReference type="NCBI Taxonomy" id="186181"/>
    <lineage>
        <taxon>Eukaryota</taxon>
        <taxon>Metazoa</taxon>
        <taxon>Ecdysozoa</taxon>
        <taxon>Arthropoda</taxon>
        <taxon>Crustacea</taxon>
        <taxon>Branchiopoda</taxon>
        <taxon>Diplostraca</taxon>
        <taxon>Cladocera</taxon>
        <taxon>Anomopoda</taxon>
        <taxon>Bosminidae</taxon>
        <taxon>Eubosmina</taxon>
    </lineage>
</organism>
<dbReference type="EMBL" id="LR000137">
    <property type="protein sequence ID" value="SVE69756.1"/>
    <property type="molecule type" value="mRNA"/>
</dbReference>
<gene>
    <name evidence="5" type="primary">EOG090X04W0</name>
</gene>
<feature type="compositionally biased region" description="Polar residues" evidence="1">
    <location>
        <begin position="337"/>
        <end position="356"/>
    </location>
</feature>
<evidence type="ECO:0000259" key="3">
    <source>
        <dbReference type="Pfam" id="PF05510"/>
    </source>
</evidence>
<reference evidence="5" key="1">
    <citation type="submission" date="2018-08" db="EMBL/GenBank/DDBJ databases">
        <authorList>
            <person name="Cornetti L."/>
        </authorList>
    </citation>
    <scope>NUCLEOTIDE SEQUENCE</scope>
    <source>
        <strain evidence="5">FI-BAL1-1</strain>
    </source>
</reference>
<evidence type="ECO:0000256" key="2">
    <source>
        <dbReference type="SAM" id="Phobius"/>
    </source>
</evidence>
<keyword evidence="2" id="KW-0812">Transmembrane</keyword>
<dbReference type="InterPro" id="IPR048347">
    <property type="entry name" value="Sarcoglycan_C"/>
</dbReference>
<feature type="region of interest" description="Disordered" evidence="1">
    <location>
        <begin position="438"/>
        <end position="465"/>
    </location>
</feature>
<feature type="region of interest" description="Disordered" evidence="1">
    <location>
        <begin position="337"/>
        <end position="363"/>
    </location>
</feature>
<feature type="compositionally biased region" description="Basic and acidic residues" evidence="1">
    <location>
        <begin position="438"/>
        <end position="448"/>
    </location>
</feature>
<dbReference type="AlphaFoldDB" id="A0A4Y7LNG6"/>
<feature type="compositionally biased region" description="Polar residues" evidence="1">
    <location>
        <begin position="454"/>
        <end position="465"/>
    </location>
</feature>
<dbReference type="PANTHER" id="PTHR10132:SF14">
    <property type="entry name" value="SARCOGLYCAN ALPHA, ISOFORM C"/>
    <property type="match status" value="1"/>
</dbReference>